<keyword evidence="3" id="KW-1185">Reference proteome</keyword>
<organism evidence="2 3">
    <name type="scientific">Parafrankia soli</name>
    <dbReference type="NCBI Taxonomy" id="2599596"/>
    <lineage>
        <taxon>Bacteria</taxon>
        <taxon>Bacillati</taxon>
        <taxon>Actinomycetota</taxon>
        <taxon>Actinomycetes</taxon>
        <taxon>Frankiales</taxon>
        <taxon>Frankiaceae</taxon>
        <taxon>Parafrankia</taxon>
    </lineage>
</organism>
<proteinExistence type="predicted"/>
<dbReference type="PANTHER" id="PTHR33121:SF76">
    <property type="entry name" value="SIGNALING PROTEIN"/>
    <property type="match status" value="1"/>
</dbReference>
<evidence type="ECO:0000313" key="3">
    <source>
        <dbReference type="Proteomes" id="UP000179769"/>
    </source>
</evidence>
<dbReference type="Pfam" id="PF00563">
    <property type="entry name" value="EAL"/>
    <property type="match status" value="1"/>
</dbReference>
<dbReference type="Pfam" id="PF01590">
    <property type="entry name" value="GAF"/>
    <property type="match status" value="1"/>
</dbReference>
<evidence type="ECO:0000313" key="2">
    <source>
        <dbReference type="EMBL" id="OHV28289.1"/>
    </source>
</evidence>
<name>A0A1S1Q3Z8_9ACTN</name>
<evidence type="ECO:0000259" key="1">
    <source>
        <dbReference type="PROSITE" id="PS50883"/>
    </source>
</evidence>
<dbReference type="SUPFAM" id="SSF141868">
    <property type="entry name" value="EAL domain-like"/>
    <property type="match status" value="1"/>
</dbReference>
<dbReference type="InterPro" id="IPR050706">
    <property type="entry name" value="Cyclic-di-GMP_PDE-like"/>
</dbReference>
<dbReference type="SUPFAM" id="SSF55781">
    <property type="entry name" value="GAF domain-like"/>
    <property type="match status" value="1"/>
</dbReference>
<dbReference type="InterPro" id="IPR035919">
    <property type="entry name" value="EAL_sf"/>
</dbReference>
<dbReference type="InterPro" id="IPR029016">
    <property type="entry name" value="GAF-like_dom_sf"/>
</dbReference>
<dbReference type="PROSITE" id="PS50883">
    <property type="entry name" value="EAL"/>
    <property type="match status" value="1"/>
</dbReference>
<dbReference type="InterPro" id="IPR003018">
    <property type="entry name" value="GAF"/>
</dbReference>
<gene>
    <name evidence="2" type="ORF">BBK14_03830</name>
</gene>
<dbReference type="Gene3D" id="3.20.20.450">
    <property type="entry name" value="EAL domain"/>
    <property type="match status" value="1"/>
</dbReference>
<accession>A0A1S1Q3Z8</accession>
<dbReference type="GO" id="GO:0071111">
    <property type="term" value="F:cyclic-guanylate-specific phosphodiesterase activity"/>
    <property type="evidence" value="ECO:0007669"/>
    <property type="project" value="InterPro"/>
</dbReference>
<dbReference type="SMART" id="SM00052">
    <property type="entry name" value="EAL"/>
    <property type="match status" value="1"/>
</dbReference>
<dbReference type="Gene3D" id="3.30.450.40">
    <property type="match status" value="1"/>
</dbReference>
<feature type="domain" description="EAL" evidence="1">
    <location>
        <begin position="172"/>
        <end position="420"/>
    </location>
</feature>
<dbReference type="CDD" id="cd01948">
    <property type="entry name" value="EAL"/>
    <property type="match status" value="1"/>
</dbReference>
<sequence length="447" mass="47406">MPATARYPRDLSAGSPTVDPLHTEQCGAVVAGLMSVARHRLGMELAVITRRVADVLVVEHYDGDIESFGIAVGTTASYERTRAALEGRLPQVVRYAGRDGRTADPALARRVDIGSYVVAPVLLPDGSVYGSLACMSHNPGPALRDRDASFLALIADALSNCVSDHRGDWRERDRVWRRISRLIDDGGPAMVFQPIYDRATLDIAGVEALSRCPGTCTAGSDESSPQRWFADAASVGLGVELEVAAIRNALAALPWLPAGLPLSVNASPAAIVSGALIDLLATIPPERVIIEVTEHSRIDDYPTVMLALDALRGRGVRTALDDVGAGYAGLHQLLQLRPDIIKMDQSIIRKIGEDAPACRALATALVCFAEDIGATVLAEGVETSRELEVLGEAGVHQVQGFLLARPGMLASGPPPGTSGTRTIPTPTGTRTLTQRELAGYRNAWPPG</sequence>
<dbReference type="OrthoDB" id="23692at2"/>
<dbReference type="PANTHER" id="PTHR33121">
    <property type="entry name" value="CYCLIC DI-GMP PHOSPHODIESTERASE PDEF"/>
    <property type="match status" value="1"/>
</dbReference>
<dbReference type="EMBL" id="MAXA01000213">
    <property type="protein sequence ID" value="OHV28289.1"/>
    <property type="molecule type" value="Genomic_DNA"/>
</dbReference>
<reference evidence="3" key="1">
    <citation type="submission" date="2016-07" db="EMBL/GenBank/DDBJ databases">
        <title>Frankia sp. NRRL B-16219 Genome sequencing.</title>
        <authorList>
            <person name="Ghodhbane-Gtari F."/>
            <person name="Swanson E."/>
            <person name="Gueddou A."/>
            <person name="Louati M."/>
            <person name="Nouioui I."/>
            <person name="Hezbri K."/>
            <person name="Abebe-Akele F."/>
            <person name="Simpson S."/>
            <person name="Morris K."/>
            <person name="Thomas K."/>
            <person name="Gtari M."/>
            <person name="Tisa L.S."/>
        </authorList>
    </citation>
    <scope>NUCLEOTIDE SEQUENCE [LARGE SCALE GENOMIC DNA]</scope>
    <source>
        <strain evidence="3">NRRL B-16219</strain>
    </source>
</reference>
<protein>
    <submittedName>
        <fullName evidence="2">Diguanylate phosphodiesterase</fullName>
    </submittedName>
</protein>
<dbReference type="RefSeq" id="WP_071063688.1">
    <property type="nucleotide sequence ID" value="NZ_MAXA01000213.1"/>
</dbReference>
<dbReference type="InterPro" id="IPR001633">
    <property type="entry name" value="EAL_dom"/>
</dbReference>
<dbReference type="AlphaFoldDB" id="A0A1S1Q3Z8"/>
<dbReference type="Proteomes" id="UP000179769">
    <property type="component" value="Unassembled WGS sequence"/>
</dbReference>
<comment type="caution">
    <text evidence="2">The sequence shown here is derived from an EMBL/GenBank/DDBJ whole genome shotgun (WGS) entry which is preliminary data.</text>
</comment>